<feature type="transmembrane region" description="Helical" evidence="1">
    <location>
        <begin position="33"/>
        <end position="55"/>
    </location>
</feature>
<feature type="transmembrane region" description="Helical" evidence="1">
    <location>
        <begin position="67"/>
        <end position="85"/>
    </location>
</feature>
<sequence length="738" mass="79753">MDTVAYLFPRGALMLVAGTTVLVHAYLSPEAGFARWAWLLSVSAVVLTSSAFWLLRARFGPVHSFDQWQAIVTMVSTASLYWGFYTGLKGYLTPTGKIAMPFAMMAFTAAGAHLVAVYFPAALAFILTSGVGLSSTVDVRDPFLATGQIVMIGIWLAAMLMASHHVSATFDARYVAELRAASEREKVALLLDDFENGSPDWLWETGPDGRLTHVSSRMAEVTGRSKNELGALTLVQLLDDLTVPCAIQGGNVVAAHLDRGEAFRDVVQPVWVGGEQRWWNLSGKPRADSEGWRGVGSDVTESTRQLDRIRSLATVDQLTGLPNRYALTERVADAVRARERFWLAILDLDDFKTVNDTLGHPTGDALLAAVGRRIRAWAADQTADGQIFCGRLGGDEFGLILSERGDALVAAQCEDLLADLQAPFLVAGARLEINGSVGAAHHPDAGGSAADLMRAADLALFAAKASGRGQLQLYAPPLSAAAQQRSMAVQQLGLALRRGELELYYQPQVRATDTQLLGFEALLRWRHPDQGIIAPATFITVAEETGLIVPIGEWVLRAACEQAAQWPGDLRIAVNLSAAQLRSGRIVEAVADALVRSGLPPHRLELEVTESVVVDERSVEVLLQLKALGAELSLDDFGTGYSSLASLSRLPVSRLKIDRSFITALDTGEEQARALVAAIVQLAKSLRLITVAEGVETARQQAAVQELECEVIQGYLHGRPEPAEAWTPWLDELRASAR</sequence>
<reference evidence="4" key="2">
    <citation type="submission" date="2022-05" db="EMBL/GenBank/DDBJ databases">
        <authorList>
            <person name="Kim J.-S."/>
            <person name="Lee K."/>
            <person name="Suh M."/>
            <person name="Eom M."/>
            <person name="Kim J.-S."/>
            <person name="Kim D.-S."/>
            <person name="Ko S.-H."/>
            <person name="Shin Y."/>
            <person name="Lee J.-S."/>
        </authorList>
    </citation>
    <scope>NUCLEOTIDE SEQUENCE</scope>
    <source>
        <strain evidence="4">N237</strain>
    </source>
</reference>
<dbReference type="RefSeq" id="WP_249770271.1">
    <property type="nucleotide sequence ID" value="NZ_CP097332.1"/>
</dbReference>
<dbReference type="Pfam" id="PF00563">
    <property type="entry name" value="EAL"/>
    <property type="match status" value="1"/>
</dbReference>
<gene>
    <name evidence="4" type="ORF">M6D93_14990</name>
</gene>
<dbReference type="Gene3D" id="3.30.70.270">
    <property type="match status" value="1"/>
</dbReference>
<evidence type="ECO:0000256" key="1">
    <source>
        <dbReference type="SAM" id="Phobius"/>
    </source>
</evidence>
<dbReference type="SMART" id="SM00052">
    <property type="entry name" value="EAL"/>
    <property type="match status" value="1"/>
</dbReference>
<proteinExistence type="predicted"/>
<dbReference type="Proteomes" id="UP001056336">
    <property type="component" value="Chromosome"/>
</dbReference>
<feature type="domain" description="EAL" evidence="2">
    <location>
        <begin position="485"/>
        <end position="734"/>
    </location>
</feature>
<dbReference type="InterPro" id="IPR001633">
    <property type="entry name" value="EAL_dom"/>
</dbReference>
<dbReference type="SMART" id="SM00267">
    <property type="entry name" value="GGDEF"/>
    <property type="match status" value="1"/>
</dbReference>
<evidence type="ECO:0000259" key="2">
    <source>
        <dbReference type="PROSITE" id="PS50883"/>
    </source>
</evidence>
<evidence type="ECO:0000259" key="3">
    <source>
        <dbReference type="PROSITE" id="PS50887"/>
    </source>
</evidence>
<dbReference type="PANTHER" id="PTHR44757:SF10">
    <property type="entry name" value="MEMBRANE PROTEIN"/>
    <property type="match status" value="1"/>
</dbReference>
<name>A0ABY4QV85_9ACTN</name>
<dbReference type="PROSITE" id="PS50883">
    <property type="entry name" value="EAL"/>
    <property type="match status" value="1"/>
</dbReference>
<feature type="transmembrane region" description="Helical" evidence="1">
    <location>
        <begin position="105"/>
        <end position="131"/>
    </location>
</feature>
<protein>
    <submittedName>
        <fullName evidence="4">EAL domain-containing protein</fullName>
    </submittedName>
</protein>
<evidence type="ECO:0000313" key="5">
    <source>
        <dbReference type="Proteomes" id="UP001056336"/>
    </source>
</evidence>
<dbReference type="InterPro" id="IPR035965">
    <property type="entry name" value="PAS-like_dom_sf"/>
</dbReference>
<dbReference type="PANTHER" id="PTHR44757">
    <property type="entry name" value="DIGUANYLATE CYCLASE DGCP"/>
    <property type="match status" value="1"/>
</dbReference>
<dbReference type="CDD" id="cd00130">
    <property type="entry name" value="PAS"/>
    <property type="match status" value="1"/>
</dbReference>
<keyword evidence="5" id="KW-1185">Reference proteome</keyword>
<dbReference type="CDD" id="cd01949">
    <property type="entry name" value="GGDEF"/>
    <property type="match status" value="1"/>
</dbReference>
<reference evidence="4" key="1">
    <citation type="journal article" date="2018" name="Int. J. Syst. Evol. Microbiol.">
        <title>Jatrophihabitans telluris sp. nov., isolated from sediment soil of lava forest wetlands and the emended description of the genus Jatrophihabitans.</title>
        <authorList>
            <person name="Lee K.C."/>
            <person name="Suh M.K."/>
            <person name="Eom M.K."/>
            <person name="Kim K.K."/>
            <person name="Kim J.S."/>
            <person name="Kim D.S."/>
            <person name="Ko S.H."/>
            <person name="Shin Y.K."/>
            <person name="Lee J.S."/>
        </authorList>
    </citation>
    <scope>NUCLEOTIDE SEQUENCE</scope>
    <source>
        <strain evidence="4">N237</strain>
    </source>
</reference>
<accession>A0ABY4QV85</accession>
<feature type="domain" description="GGDEF" evidence="3">
    <location>
        <begin position="339"/>
        <end position="476"/>
    </location>
</feature>
<keyword evidence="1" id="KW-0472">Membrane</keyword>
<dbReference type="InterPro" id="IPR000160">
    <property type="entry name" value="GGDEF_dom"/>
</dbReference>
<feature type="transmembrane region" description="Helical" evidence="1">
    <location>
        <begin position="7"/>
        <end position="27"/>
    </location>
</feature>
<dbReference type="InterPro" id="IPR052155">
    <property type="entry name" value="Biofilm_reg_signaling"/>
</dbReference>
<dbReference type="Pfam" id="PF00990">
    <property type="entry name" value="GGDEF"/>
    <property type="match status" value="1"/>
</dbReference>
<dbReference type="Gene3D" id="3.20.20.450">
    <property type="entry name" value="EAL domain"/>
    <property type="match status" value="1"/>
</dbReference>
<dbReference type="SUPFAM" id="SSF141868">
    <property type="entry name" value="EAL domain-like"/>
    <property type="match status" value="1"/>
</dbReference>
<keyword evidence="1" id="KW-0812">Transmembrane</keyword>
<dbReference type="SUPFAM" id="SSF55073">
    <property type="entry name" value="Nucleotide cyclase"/>
    <property type="match status" value="1"/>
</dbReference>
<dbReference type="SUPFAM" id="SSF55785">
    <property type="entry name" value="PYP-like sensor domain (PAS domain)"/>
    <property type="match status" value="1"/>
</dbReference>
<dbReference type="CDD" id="cd01948">
    <property type="entry name" value="EAL"/>
    <property type="match status" value="1"/>
</dbReference>
<dbReference type="InterPro" id="IPR000014">
    <property type="entry name" value="PAS"/>
</dbReference>
<dbReference type="Gene3D" id="3.30.450.20">
    <property type="entry name" value="PAS domain"/>
    <property type="match status" value="1"/>
</dbReference>
<evidence type="ECO:0000313" key="4">
    <source>
        <dbReference type="EMBL" id="UQX87596.1"/>
    </source>
</evidence>
<dbReference type="InterPro" id="IPR043128">
    <property type="entry name" value="Rev_trsase/Diguanyl_cyclase"/>
</dbReference>
<dbReference type="NCBIfam" id="TIGR00254">
    <property type="entry name" value="GGDEF"/>
    <property type="match status" value="1"/>
</dbReference>
<dbReference type="InterPro" id="IPR035919">
    <property type="entry name" value="EAL_sf"/>
</dbReference>
<organism evidence="4 5">
    <name type="scientific">Jatrophihabitans telluris</name>
    <dbReference type="NCBI Taxonomy" id="2038343"/>
    <lineage>
        <taxon>Bacteria</taxon>
        <taxon>Bacillati</taxon>
        <taxon>Actinomycetota</taxon>
        <taxon>Actinomycetes</taxon>
        <taxon>Jatrophihabitantales</taxon>
        <taxon>Jatrophihabitantaceae</taxon>
        <taxon>Jatrophihabitans</taxon>
    </lineage>
</organism>
<dbReference type="EMBL" id="CP097332">
    <property type="protein sequence ID" value="UQX87596.1"/>
    <property type="molecule type" value="Genomic_DNA"/>
</dbReference>
<keyword evidence="1" id="KW-1133">Transmembrane helix</keyword>
<dbReference type="PROSITE" id="PS50887">
    <property type="entry name" value="GGDEF"/>
    <property type="match status" value="1"/>
</dbReference>
<dbReference type="InterPro" id="IPR029787">
    <property type="entry name" value="Nucleotide_cyclase"/>
</dbReference>
<feature type="transmembrane region" description="Helical" evidence="1">
    <location>
        <begin position="143"/>
        <end position="162"/>
    </location>
</feature>